<comment type="cofactor">
    <cofactor evidence="1">
        <name>Mg(2+)</name>
        <dbReference type="ChEBI" id="CHEBI:18420"/>
    </cofactor>
</comment>
<evidence type="ECO:0000259" key="4">
    <source>
        <dbReference type="Pfam" id="PF02878"/>
    </source>
</evidence>
<evidence type="ECO:0000313" key="6">
    <source>
        <dbReference type="Proteomes" id="UP000321947"/>
    </source>
</evidence>
<evidence type="ECO:0000256" key="1">
    <source>
        <dbReference type="ARBA" id="ARBA00001946"/>
    </source>
</evidence>
<dbReference type="GO" id="GO:0004615">
    <property type="term" value="F:phosphomannomutase activity"/>
    <property type="evidence" value="ECO:0007669"/>
    <property type="project" value="TreeGrafter"/>
</dbReference>
<protein>
    <submittedName>
        <fullName evidence="5">Phosphomannomutase/phosphoglucomutase isoform X3</fullName>
    </submittedName>
</protein>
<dbReference type="SUPFAM" id="SSF53738">
    <property type="entry name" value="Phosphoglucomutase, first 3 domains"/>
    <property type="match status" value="1"/>
</dbReference>
<dbReference type="AlphaFoldDB" id="A0A5D3D9X3"/>
<comment type="similarity">
    <text evidence="2">Belongs to the phosphohexose mutase family.</text>
</comment>
<evidence type="ECO:0000256" key="3">
    <source>
        <dbReference type="ARBA" id="ARBA00022553"/>
    </source>
</evidence>
<dbReference type="Pfam" id="PF02878">
    <property type="entry name" value="PGM_PMM_I"/>
    <property type="match status" value="1"/>
</dbReference>
<dbReference type="InterPro" id="IPR050060">
    <property type="entry name" value="Phosphoglucosamine_mutase"/>
</dbReference>
<dbReference type="Proteomes" id="UP000321947">
    <property type="component" value="Unassembled WGS sequence"/>
</dbReference>
<keyword evidence="3" id="KW-0597">Phosphoprotein</keyword>
<dbReference type="PANTHER" id="PTHR42946">
    <property type="entry name" value="PHOSPHOHEXOSE MUTASE"/>
    <property type="match status" value="1"/>
</dbReference>
<accession>A0A5D3D9X3</accession>
<dbReference type="EMBL" id="SSTD01006366">
    <property type="protein sequence ID" value="TYK20372.1"/>
    <property type="molecule type" value="Genomic_DNA"/>
</dbReference>
<name>A0A5D3D9X3_CUCMM</name>
<feature type="domain" description="Alpha-D-phosphohexomutase alpha/beta/alpha" evidence="4">
    <location>
        <begin position="99"/>
        <end position="201"/>
    </location>
</feature>
<comment type="caution">
    <text evidence="5">The sequence shown here is derived from an EMBL/GenBank/DDBJ whole genome shotgun (WGS) entry which is preliminary data.</text>
</comment>
<dbReference type="Gene3D" id="3.40.120.10">
    <property type="entry name" value="Alpha-D-Glucose-1,6-Bisphosphate, subunit A, domain 3"/>
    <property type="match status" value="1"/>
</dbReference>
<gene>
    <name evidence="5" type="ORF">E5676_scaffold228G00720</name>
</gene>
<dbReference type="GO" id="GO:0009570">
    <property type="term" value="C:chloroplast stroma"/>
    <property type="evidence" value="ECO:0007669"/>
    <property type="project" value="TreeGrafter"/>
</dbReference>
<dbReference type="PANTHER" id="PTHR42946:SF2">
    <property type="entry name" value="PHOSPHOGLUCOMUTASE (ALPHA-D-GLUCOSE-1,6-BISPHOSPHATE-DEPENDENT)"/>
    <property type="match status" value="1"/>
</dbReference>
<organism evidence="5 6">
    <name type="scientific">Cucumis melo var. makuwa</name>
    <name type="common">Oriental melon</name>
    <dbReference type="NCBI Taxonomy" id="1194695"/>
    <lineage>
        <taxon>Eukaryota</taxon>
        <taxon>Viridiplantae</taxon>
        <taxon>Streptophyta</taxon>
        <taxon>Embryophyta</taxon>
        <taxon>Tracheophyta</taxon>
        <taxon>Spermatophyta</taxon>
        <taxon>Magnoliopsida</taxon>
        <taxon>eudicotyledons</taxon>
        <taxon>Gunneridae</taxon>
        <taxon>Pentapetalae</taxon>
        <taxon>rosids</taxon>
        <taxon>fabids</taxon>
        <taxon>Cucurbitales</taxon>
        <taxon>Cucurbitaceae</taxon>
        <taxon>Benincaseae</taxon>
        <taxon>Cucumis</taxon>
    </lineage>
</organism>
<sequence>MKKKPNLPTEKAVGSYYSRPMLLVDIELEDLLTLSNRLQDRDISHVVLKCVKSSLLQFIPASGVIYGNACKPSHLQLGEVKDSSKELQGGSVTTYTLNGSDVRGVAIEGEKGRTVDLTAAAVEAIAESFSEWVINGMETGRSVSVSVGRDPRISGSALSAAVFAGVSRAGCLVFDMGLATTPACFMSTVLSPFSYDASIMFFTKRGGLSSPEVEEICDRAAAKYANRVVKVSTLLRTPPSKVDFMGAYSKHLRDIIKQRINHPLHYDTPLQGFKTPNV</sequence>
<proteinExistence type="inferred from homology"/>
<reference evidence="5 6" key="1">
    <citation type="submission" date="2019-08" db="EMBL/GenBank/DDBJ databases">
        <title>Draft genome sequences of two oriental melons (Cucumis melo L. var makuwa).</title>
        <authorList>
            <person name="Kwon S.-Y."/>
        </authorList>
    </citation>
    <scope>NUCLEOTIDE SEQUENCE [LARGE SCALE GENOMIC DNA]</scope>
    <source>
        <strain evidence="6">cv. Chang Bougi</strain>
        <tissue evidence="5">Leaf</tissue>
    </source>
</reference>
<evidence type="ECO:0000256" key="2">
    <source>
        <dbReference type="ARBA" id="ARBA00010231"/>
    </source>
</evidence>
<evidence type="ECO:0000313" key="5">
    <source>
        <dbReference type="EMBL" id="TYK20372.1"/>
    </source>
</evidence>
<dbReference type="InterPro" id="IPR005844">
    <property type="entry name" value="A-D-PHexomutase_a/b/a-I"/>
</dbReference>
<dbReference type="GO" id="GO:0005975">
    <property type="term" value="P:carbohydrate metabolic process"/>
    <property type="evidence" value="ECO:0007669"/>
    <property type="project" value="InterPro"/>
</dbReference>
<dbReference type="InterPro" id="IPR016055">
    <property type="entry name" value="A-D-PHexomutase_a/b/a-I/II/III"/>
</dbReference>